<gene>
    <name evidence="1" type="ORF">MANES_02G114500</name>
</gene>
<evidence type="ECO:0000313" key="1">
    <source>
        <dbReference type="EMBL" id="OAY57669.1"/>
    </source>
</evidence>
<dbReference type="EMBL" id="CM004388">
    <property type="protein sequence ID" value="OAY57669.1"/>
    <property type="molecule type" value="Genomic_DNA"/>
</dbReference>
<protein>
    <submittedName>
        <fullName evidence="1">Uncharacterized protein</fullName>
    </submittedName>
</protein>
<proteinExistence type="predicted"/>
<sequence length="50" mass="5852">MVIFGLAMRRCMSLLCCVFFYFFRFLACSGWDFQTMVLLQISSSPADWIV</sequence>
<accession>A0A2C9WFL7</accession>
<dbReference type="AlphaFoldDB" id="A0A2C9WFL7"/>
<name>A0A2C9WFL7_MANES</name>
<reference evidence="1" key="1">
    <citation type="submission" date="2016-02" db="EMBL/GenBank/DDBJ databases">
        <title>WGS assembly of Manihot esculenta.</title>
        <authorList>
            <person name="Bredeson J.V."/>
            <person name="Prochnik S.E."/>
            <person name="Lyons J.B."/>
            <person name="Schmutz J."/>
            <person name="Grimwood J."/>
            <person name="Vrebalov J."/>
            <person name="Bart R.S."/>
            <person name="Amuge T."/>
            <person name="Ferguson M.E."/>
            <person name="Green R."/>
            <person name="Putnam N."/>
            <person name="Stites J."/>
            <person name="Rounsley S."/>
            <person name="Rokhsar D.S."/>
        </authorList>
    </citation>
    <scope>NUCLEOTIDE SEQUENCE [LARGE SCALE GENOMIC DNA]</scope>
    <source>
        <tissue evidence="1">Leaf</tissue>
    </source>
</reference>
<organism evidence="1">
    <name type="scientific">Manihot esculenta</name>
    <name type="common">Cassava</name>
    <name type="synonym">Jatropha manihot</name>
    <dbReference type="NCBI Taxonomy" id="3983"/>
    <lineage>
        <taxon>Eukaryota</taxon>
        <taxon>Viridiplantae</taxon>
        <taxon>Streptophyta</taxon>
        <taxon>Embryophyta</taxon>
        <taxon>Tracheophyta</taxon>
        <taxon>Spermatophyta</taxon>
        <taxon>Magnoliopsida</taxon>
        <taxon>eudicotyledons</taxon>
        <taxon>Gunneridae</taxon>
        <taxon>Pentapetalae</taxon>
        <taxon>rosids</taxon>
        <taxon>fabids</taxon>
        <taxon>Malpighiales</taxon>
        <taxon>Euphorbiaceae</taxon>
        <taxon>Crotonoideae</taxon>
        <taxon>Manihoteae</taxon>
        <taxon>Manihot</taxon>
    </lineage>
</organism>